<protein>
    <submittedName>
        <fullName evidence="2">Uncharacterized protein</fullName>
    </submittedName>
</protein>
<dbReference type="SUPFAM" id="SSF52058">
    <property type="entry name" value="L domain-like"/>
    <property type="match status" value="1"/>
</dbReference>
<dbReference type="OrthoDB" id="433501at2759"/>
<proteinExistence type="predicted"/>
<dbReference type="Proteomes" id="UP001154078">
    <property type="component" value="Chromosome 7"/>
</dbReference>
<dbReference type="InterPro" id="IPR040091">
    <property type="entry name" value="LRRC56"/>
</dbReference>
<feature type="region of interest" description="Disordered" evidence="1">
    <location>
        <begin position="1"/>
        <end position="55"/>
    </location>
</feature>
<evidence type="ECO:0000313" key="3">
    <source>
        <dbReference type="Proteomes" id="UP001154078"/>
    </source>
</evidence>
<gene>
    <name evidence="2" type="ORF">MELIAE_LOCUS10105</name>
</gene>
<reference evidence="2" key="1">
    <citation type="submission" date="2021-12" db="EMBL/GenBank/DDBJ databases">
        <authorList>
            <person name="King R."/>
        </authorList>
    </citation>
    <scope>NUCLEOTIDE SEQUENCE</scope>
</reference>
<dbReference type="Gene3D" id="3.80.10.10">
    <property type="entry name" value="Ribonuclease Inhibitor"/>
    <property type="match status" value="1"/>
</dbReference>
<dbReference type="EMBL" id="OV121138">
    <property type="protein sequence ID" value="CAH0560343.1"/>
    <property type="molecule type" value="Genomic_DNA"/>
</dbReference>
<dbReference type="InterPro" id="IPR032675">
    <property type="entry name" value="LRR_dom_sf"/>
</dbReference>
<evidence type="ECO:0000313" key="2">
    <source>
        <dbReference type="EMBL" id="CAH0560343.1"/>
    </source>
</evidence>
<organism evidence="2 3">
    <name type="scientific">Brassicogethes aeneus</name>
    <name type="common">Rape pollen beetle</name>
    <name type="synonym">Meligethes aeneus</name>
    <dbReference type="NCBI Taxonomy" id="1431903"/>
    <lineage>
        <taxon>Eukaryota</taxon>
        <taxon>Metazoa</taxon>
        <taxon>Ecdysozoa</taxon>
        <taxon>Arthropoda</taxon>
        <taxon>Hexapoda</taxon>
        <taxon>Insecta</taxon>
        <taxon>Pterygota</taxon>
        <taxon>Neoptera</taxon>
        <taxon>Endopterygota</taxon>
        <taxon>Coleoptera</taxon>
        <taxon>Polyphaga</taxon>
        <taxon>Cucujiformia</taxon>
        <taxon>Nitidulidae</taxon>
        <taxon>Meligethinae</taxon>
        <taxon>Brassicogethes</taxon>
    </lineage>
</organism>
<evidence type="ECO:0000256" key="1">
    <source>
        <dbReference type="SAM" id="MobiDB-lite"/>
    </source>
</evidence>
<accession>A0A9P0BEF6</accession>
<name>A0A9P0BEF6_BRAAE</name>
<dbReference type="AlphaFoldDB" id="A0A9P0BEF6"/>
<dbReference type="PANTHER" id="PTHR22708:SF0">
    <property type="entry name" value="LEUCINE-RICH REPEAT-CONTAINING PROTEIN 56"/>
    <property type="match status" value="1"/>
</dbReference>
<feature type="compositionally biased region" description="Polar residues" evidence="1">
    <location>
        <begin position="11"/>
        <end position="20"/>
    </location>
</feature>
<sequence length="270" mass="29987">MPPNLEDNLSKSDNNITTHDIPNELGTPSTSSSASASDGASASGSTGPDNSLPSLHEYEEINLPDLDLPDLEGDLDLEYLNRFQIPLEQNLRELLVQVTNSDDLQSITQLKLKVIAREVPLQQLSIHTPFLRELILDGSIVSTLRDLGCGLKNLKILRVNRCMLTCIDSVFGFEMLEELYAADNDIKDLLPCAFLTNLKILDVRRNALKKTNTLGFLTLCPNLKDLYLEGNFESQVFPKYRETIKSMIPSLVALDGITFSEGNVYTKGEK</sequence>
<feature type="compositionally biased region" description="Low complexity" evidence="1">
    <location>
        <begin position="26"/>
        <end position="49"/>
    </location>
</feature>
<keyword evidence="3" id="KW-1185">Reference proteome</keyword>
<dbReference type="PANTHER" id="PTHR22708">
    <property type="entry name" value="LEUCINE-RICH REPEAT-CONTAINING PROTEIN 56"/>
    <property type="match status" value="1"/>
</dbReference>